<evidence type="ECO:0000313" key="2">
    <source>
        <dbReference type="Proteomes" id="UP000028547"/>
    </source>
</evidence>
<dbReference type="AlphaFoldDB" id="A0A084SHV7"/>
<organism evidence="1 2">
    <name type="scientific">Archangium violaceum Cb vi76</name>
    <dbReference type="NCBI Taxonomy" id="1406225"/>
    <lineage>
        <taxon>Bacteria</taxon>
        <taxon>Pseudomonadati</taxon>
        <taxon>Myxococcota</taxon>
        <taxon>Myxococcia</taxon>
        <taxon>Myxococcales</taxon>
        <taxon>Cystobacterineae</taxon>
        <taxon>Archangiaceae</taxon>
        <taxon>Archangium</taxon>
    </lineage>
</organism>
<reference evidence="1 2" key="1">
    <citation type="submission" date="2014-07" db="EMBL/GenBank/DDBJ databases">
        <title>Draft Genome Sequence of Gephyronic Acid Producer, Cystobacter violaceus Strain Cb vi76.</title>
        <authorList>
            <person name="Stevens D.C."/>
            <person name="Young J."/>
            <person name="Carmichael R."/>
            <person name="Tan J."/>
            <person name="Taylor R.E."/>
        </authorList>
    </citation>
    <scope>NUCLEOTIDE SEQUENCE [LARGE SCALE GENOMIC DNA]</scope>
    <source>
        <strain evidence="1 2">Cb vi76</strain>
    </source>
</reference>
<protein>
    <submittedName>
        <fullName evidence="1">Uncharacterized protein</fullName>
    </submittedName>
</protein>
<dbReference type="Proteomes" id="UP000028547">
    <property type="component" value="Unassembled WGS sequence"/>
</dbReference>
<evidence type="ECO:0000313" key="1">
    <source>
        <dbReference type="EMBL" id="KFA88042.1"/>
    </source>
</evidence>
<comment type="caution">
    <text evidence="1">The sequence shown here is derived from an EMBL/GenBank/DDBJ whole genome shotgun (WGS) entry which is preliminary data.</text>
</comment>
<name>A0A084SHV7_9BACT</name>
<dbReference type="EMBL" id="JPMI01000305">
    <property type="protein sequence ID" value="KFA88042.1"/>
    <property type="molecule type" value="Genomic_DNA"/>
</dbReference>
<accession>A0A084SHV7</accession>
<sequence length="154" mass="16125">MTHLGVDTREGAFLSSAGARRQRCVVAGAPLLSAALQGRTDGAPAIGVRHQQETAQTTGVGQLWMATEHATAGGTLGGRKWHVATLPPVRHPRDFSAAQLLLPAAAAGALGVLLALEELDPESDEPLELLEDALEALELLEDALEPLPSFLVEL</sequence>
<gene>
    <name evidence="1" type="ORF">Q664_43690</name>
</gene>
<proteinExistence type="predicted"/>